<dbReference type="GeneID" id="92761259"/>
<reference evidence="5 6" key="1">
    <citation type="submission" date="2020-12" db="EMBL/GenBank/DDBJ databases">
        <title>FDA dAtabase for Regulatory Grade micrObial Sequences (FDA-ARGOS): Supporting development and validation of Infectious Disease Dx tests.</title>
        <authorList>
            <person name="Sproer C."/>
            <person name="Gronow S."/>
            <person name="Severitt S."/>
            <person name="Schroder I."/>
            <person name="Tallon L."/>
            <person name="Sadzewicz L."/>
            <person name="Zhao X."/>
            <person name="Boylan J."/>
            <person name="Ott S."/>
            <person name="Bowen H."/>
            <person name="Vavikolanu K."/>
            <person name="Mehta A."/>
            <person name="Aluvathingal J."/>
            <person name="Nadendla S."/>
            <person name="Lowell S."/>
            <person name="Myers T."/>
            <person name="Yan Y."/>
            <person name="Sichtig H."/>
        </authorList>
    </citation>
    <scope>NUCLEOTIDE SEQUENCE [LARGE SCALE GENOMIC DNA]</scope>
    <source>
        <strain evidence="5 6">FDAARGOS_1053</strain>
    </source>
</reference>
<gene>
    <name evidence="5" type="ORF">I6I10_03290</name>
</gene>
<evidence type="ECO:0000256" key="1">
    <source>
        <dbReference type="ARBA" id="ARBA00023015"/>
    </source>
</evidence>
<evidence type="ECO:0000259" key="4">
    <source>
        <dbReference type="PROSITE" id="PS50949"/>
    </source>
</evidence>
<keyword evidence="2" id="KW-0238">DNA-binding</keyword>
<dbReference type="Pfam" id="PF07702">
    <property type="entry name" value="UTRA"/>
    <property type="match status" value="1"/>
</dbReference>
<dbReference type="RefSeq" id="WP_005388134.1">
    <property type="nucleotide sequence ID" value="NZ_CP066007.1"/>
</dbReference>
<sequence length="244" mass="27151">MTSAPIMNHMAAKPKHQQLREQLEELCTTQLQPGDMLPGERQLEQTYGVSRITVRRAIGDLVASGHLVRARGKGTFVAPTPLATRLNLASFSSEMRAQQLKATSKVLHAEMEDAPEVVSSFFGTSDTPHVHLTRLRLGDGRPYCIDDAWYNSTFLPNLLSDDVEASVYRVLDARGFPITDAEQAVNAVCAGEEVARPLEVEIGDPLLRTIRCARSGTRPIEWCCSLYRADRYTLRSHVTRKDSE</sequence>
<dbReference type="GO" id="GO:0003677">
    <property type="term" value="F:DNA binding"/>
    <property type="evidence" value="ECO:0007669"/>
    <property type="project" value="UniProtKB-KW"/>
</dbReference>
<dbReference type="Pfam" id="PF00392">
    <property type="entry name" value="GntR"/>
    <property type="match status" value="1"/>
</dbReference>
<dbReference type="SUPFAM" id="SSF64288">
    <property type="entry name" value="Chorismate lyase-like"/>
    <property type="match status" value="1"/>
</dbReference>
<evidence type="ECO:0000313" key="5">
    <source>
        <dbReference type="EMBL" id="QQB46957.1"/>
    </source>
</evidence>
<dbReference type="Proteomes" id="UP000596145">
    <property type="component" value="Chromosome"/>
</dbReference>
<dbReference type="InterPro" id="IPR036390">
    <property type="entry name" value="WH_DNA-bd_sf"/>
</dbReference>
<dbReference type="InterPro" id="IPR011663">
    <property type="entry name" value="UTRA"/>
</dbReference>
<dbReference type="GO" id="GO:0003700">
    <property type="term" value="F:DNA-binding transcription factor activity"/>
    <property type="evidence" value="ECO:0007669"/>
    <property type="project" value="InterPro"/>
</dbReference>
<dbReference type="SMART" id="SM00866">
    <property type="entry name" value="UTRA"/>
    <property type="match status" value="1"/>
</dbReference>
<dbReference type="Gene3D" id="3.40.1410.10">
    <property type="entry name" value="Chorismate lyase-like"/>
    <property type="match status" value="1"/>
</dbReference>
<feature type="domain" description="HTH gntR-type" evidence="4">
    <location>
        <begin position="13"/>
        <end position="80"/>
    </location>
</feature>
<name>A0A7T4EGH6_9CORY</name>
<dbReference type="AlphaFoldDB" id="A0A7T4EGH6"/>
<dbReference type="SUPFAM" id="SSF46785">
    <property type="entry name" value="Winged helix' DNA-binding domain"/>
    <property type="match status" value="1"/>
</dbReference>
<protein>
    <submittedName>
        <fullName evidence="5">GntR family transcriptional regulator</fullName>
    </submittedName>
</protein>
<organism evidence="5 6">
    <name type="scientific">Corynebacterium glucuronolyticum</name>
    <dbReference type="NCBI Taxonomy" id="39791"/>
    <lineage>
        <taxon>Bacteria</taxon>
        <taxon>Bacillati</taxon>
        <taxon>Actinomycetota</taxon>
        <taxon>Actinomycetes</taxon>
        <taxon>Mycobacteriales</taxon>
        <taxon>Corynebacteriaceae</taxon>
        <taxon>Corynebacterium</taxon>
    </lineage>
</organism>
<evidence type="ECO:0000256" key="2">
    <source>
        <dbReference type="ARBA" id="ARBA00023125"/>
    </source>
</evidence>
<evidence type="ECO:0000256" key="3">
    <source>
        <dbReference type="ARBA" id="ARBA00023163"/>
    </source>
</evidence>
<dbReference type="PANTHER" id="PTHR44846">
    <property type="entry name" value="MANNOSYL-D-GLYCERATE TRANSPORT/METABOLISM SYSTEM REPRESSOR MNGR-RELATED"/>
    <property type="match status" value="1"/>
</dbReference>
<evidence type="ECO:0000313" key="6">
    <source>
        <dbReference type="Proteomes" id="UP000596145"/>
    </source>
</evidence>
<dbReference type="InterPro" id="IPR036388">
    <property type="entry name" value="WH-like_DNA-bd_sf"/>
</dbReference>
<dbReference type="OrthoDB" id="7363114at2"/>
<dbReference type="InterPro" id="IPR028978">
    <property type="entry name" value="Chorismate_lyase_/UTRA_dom_sf"/>
</dbReference>
<dbReference type="CDD" id="cd07377">
    <property type="entry name" value="WHTH_GntR"/>
    <property type="match status" value="1"/>
</dbReference>
<dbReference type="InterPro" id="IPR050679">
    <property type="entry name" value="Bact_HTH_transcr_reg"/>
</dbReference>
<proteinExistence type="predicted"/>
<dbReference type="Gene3D" id="1.10.10.10">
    <property type="entry name" value="Winged helix-like DNA-binding domain superfamily/Winged helix DNA-binding domain"/>
    <property type="match status" value="1"/>
</dbReference>
<dbReference type="SMART" id="SM00345">
    <property type="entry name" value="HTH_GNTR"/>
    <property type="match status" value="1"/>
</dbReference>
<accession>A0A7T4EGH6</accession>
<dbReference type="PROSITE" id="PS50949">
    <property type="entry name" value="HTH_GNTR"/>
    <property type="match status" value="1"/>
</dbReference>
<keyword evidence="1" id="KW-0805">Transcription regulation</keyword>
<keyword evidence="3" id="KW-0804">Transcription</keyword>
<dbReference type="InterPro" id="IPR000524">
    <property type="entry name" value="Tscrpt_reg_HTH_GntR"/>
</dbReference>
<dbReference type="EMBL" id="CP066007">
    <property type="protein sequence ID" value="QQB46957.1"/>
    <property type="molecule type" value="Genomic_DNA"/>
</dbReference>
<dbReference type="PRINTS" id="PR00035">
    <property type="entry name" value="HTHGNTR"/>
</dbReference>